<dbReference type="InterPro" id="IPR006664">
    <property type="entry name" value="OMP_bac"/>
</dbReference>
<evidence type="ECO:0000256" key="1">
    <source>
        <dbReference type="ARBA" id="ARBA00004442"/>
    </source>
</evidence>
<protein>
    <submittedName>
        <fullName evidence="7">OmpA family protein</fullName>
    </submittedName>
</protein>
<proteinExistence type="predicted"/>
<evidence type="ECO:0000256" key="4">
    <source>
        <dbReference type="PROSITE-ProRule" id="PRU00473"/>
    </source>
</evidence>
<evidence type="ECO:0000256" key="2">
    <source>
        <dbReference type="ARBA" id="ARBA00023136"/>
    </source>
</evidence>
<gene>
    <name evidence="7" type="ORF">F6U93_02685</name>
</gene>
<keyword evidence="2 4" id="KW-0472">Membrane</keyword>
<dbReference type="InterPro" id="IPR011042">
    <property type="entry name" value="6-blade_b-propeller_TolB-like"/>
</dbReference>
<keyword evidence="3" id="KW-0998">Cell outer membrane</keyword>
<dbReference type="EMBL" id="WAAT01000022">
    <property type="protein sequence ID" value="KAB1069740.1"/>
    <property type="molecule type" value="Genomic_DNA"/>
</dbReference>
<dbReference type="Pfam" id="PF13620">
    <property type="entry name" value="CarboxypepD_reg"/>
    <property type="match status" value="1"/>
</dbReference>
<keyword evidence="5" id="KW-0732">Signal</keyword>
<dbReference type="Gene3D" id="2.120.10.30">
    <property type="entry name" value="TolB, C-terminal domain"/>
    <property type="match status" value="1"/>
</dbReference>
<dbReference type="AlphaFoldDB" id="A0A6N6MID6"/>
<dbReference type="CDD" id="cd07185">
    <property type="entry name" value="OmpA_C-like"/>
    <property type="match status" value="1"/>
</dbReference>
<sequence length="527" mass="59014">MKTKLCFLIFLMANLTFSQDGATNNSTQTQTPSNAIGNNGFNFKIAPTFENTEFSEIGSGFFKEKFIMVSSKKVGGLSKIDPKTGESFKDLYCLDVNPEDGFISRPLSYSRILNTHFSEDQITFSKSETTVYYTRSSHENSLEFKLYKSDLEAGSNGNWINETLLSVNQDNVSVETPFVNHAGNKLYFSANYPNSQGGFDIYVSDINSDGTLGTPKNLGSMVNTTKDEKYPALSLDDKYLFFASKGHNNIGGYDLFRSKLSNSGTKQARNLGNTINTKQDDIAFFLATKRRGYVSSNKPGGIGSYDVYIVTNHPVLQSLRGTVSDVDSKIKLPNAELILFDDDGQEISRTTTNELGAFKFPVNVAPFEEYSITTTKEGFITNSLAFTADHTEDKFKYIIDIELQPTVPVIVDQKIVLENIYFDFDKWNIKEESFLTLNKVVTILNNNPDMKLDIQGHTDNRGSASYNLTLSKRRAASTMKYLVEHGITAERLQSEGFGETKPLIDCKSNCSEEEHHTNRRIEFLIVD</sequence>
<reference evidence="7 8" key="1">
    <citation type="submission" date="2019-09" db="EMBL/GenBank/DDBJ databases">
        <authorList>
            <person name="Cao W.R."/>
        </authorList>
    </citation>
    <scope>NUCLEOTIDE SEQUENCE [LARGE SCALE GENOMIC DNA]</scope>
    <source>
        <strain evidence="7 8">B1N29</strain>
    </source>
</reference>
<dbReference type="Proteomes" id="UP000441333">
    <property type="component" value="Unassembled WGS sequence"/>
</dbReference>
<dbReference type="SUPFAM" id="SSF49478">
    <property type="entry name" value="Cna protein B-type domain"/>
    <property type="match status" value="1"/>
</dbReference>
<dbReference type="GO" id="GO:0009279">
    <property type="term" value="C:cell outer membrane"/>
    <property type="evidence" value="ECO:0007669"/>
    <property type="project" value="UniProtKB-SubCell"/>
</dbReference>
<feature type="chain" id="PRO_5026952003" evidence="5">
    <location>
        <begin position="23"/>
        <end position="527"/>
    </location>
</feature>
<dbReference type="PRINTS" id="PR01021">
    <property type="entry name" value="OMPADOMAIN"/>
</dbReference>
<feature type="signal peptide" evidence="5">
    <location>
        <begin position="1"/>
        <end position="22"/>
    </location>
</feature>
<evidence type="ECO:0000259" key="6">
    <source>
        <dbReference type="PROSITE" id="PS51123"/>
    </source>
</evidence>
<dbReference type="PANTHER" id="PTHR30329">
    <property type="entry name" value="STATOR ELEMENT OF FLAGELLAR MOTOR COMPLEX"/>
    <property type="match status" value="1"/>
</dbReference>
<dbReference type="Pfam" id="PF07676">
    <property type="entry name" value="PD40"/>
    <property type="match status" value="1"/>
</dbReference>
<feature type="domain" description="OmpA-like" evidence="6">
    <location>
        <begin position="411"/>
        <end position="527"/>
    </location>
</feature>
<evidence type="ECO:0000313" key="7">
    <source>
        <dbReference type="EMBL" id="KAB1069740.1"/>
    </source>
</evidence>
<dbReference type="InterPro" id="IPR006665">
    <property type="entry name" value="OmpA-like"/>
</dbReference>
<dbReference type="InterPro" id="IPR036737">
    <property type="entry name" value="OmpA-like_sf"/>
</dbReference>
<evidence type="ECO:0000313" key="8">
    <source>
        <dbReference type="Proteomes" id="UP000441333"/>
    </source>
</evidence>
<organism evidence="7 8">
    <name type="scientific">Pseudotamlana haliotis</name>
    <dbReference type="NCBI Taxonomy" id="2614804"/>
    <lineage>
        <taxon>Bacteria</taxon>
        <taxon>Pseudomonadati</taxon>
        <taxon>Bacteroidota</taxon>
        <taxon>Flavobacteriia</taxon>
        <taxon>Flavobacteriales</taxon>
        <taxon>Flavobacteriaceae</taxon>
        <taxon>Pseudotamlana</taxon>
    </lineage>
</organism>
<dbReference type="Pfam" id="PF00691">
    <property type="entry name" value="OmpA"/>
    <property type="match status" value="1"/>
</dbReference>
<dbReference type="PANTHER" id="PTHR30329:SF21">
    <property type="entry name" value="LIPOPROTEIN YIAD-RELATED"/>
    <property type="match status" value="1"/>
</dbReference>
<dbReference type="SUPFAM" id="SSF82171">
    <property type="entry name" value="DPP6 N-terminal domain-like"/>
    <property type="match status" value="1"/>
</dbReference>
<evidence type="ECO:0000256" key="3">
    <source>
        <dbReference type="ARBA" id="ARBA00023237"/>
    </source>
</evidence>
<accession>A0A6N6MID6</accession>
<dbReference type="RefSeq" id="WP_150936572.1">
    <property type="nucleotide sequence ID" value="NZ_WAAT01000022.1"/>
</dbReference>
<dbReference type="InterPro" id="IPR011659">
    <property type="entry name" value="WD40"/>
</dbReference>
<dbReference type="SUPFAM" id="SSF103088">
    <property type="entry name" value="OmpA-like"/>
    <property type="match status" value="1"/>
</dbReference>
<comment type="caution">
    <text evidence="7">The sequence shown here is derived from an EMBL/GenBank/DDBJ whole genome shotgun (WGS) entry which is preliminary data.</text>
</comment>
<dbReference type="Gene3D" id="3.30.1330.60">
    <property type="entry name" value="OmpA-like domain"/>
    <property type="match status" value="1"/>
</dbReference>
<dbReference type="PROSITE" id="PS51123">
    <property type="entry name" value="OMPA_2"/>
    <property type="match status" value="1"/>
</dbReference>
<evidence type="ECO:0000256" key="5">
    <source>
        <dbReference type="SAM" id="SignalP"/>
    </source>
</evidence>
<keyword evidence="8" id="KW-1185">Reference proteome</keyword>
<comment type="subcellular location">
    <subcellularLocation>
        <location evidence="1">Cell outer membrane</location>
    </subcellularLocation>
</comment>
<dbReference type="InterPro" id="IPR050330">
    <property type="entry name" value="Bact_OuterMem_StrucFunc"/>
</dbReference>
<name>A0A6N6MID6_9FLAO</name>